<feature type="chain" id="PRO_5032459958" description="SurA N-terminal domain-containing protein" evidence="1">
    <location>
        <begin position="25"/>
        <end position="175"/>
    </location>
</feature>
<keyword evidence="3" id="KW-1185">Reference proteome</keyword>
<evidence type="ECO:0000313" key="3">
    <source>
        <dbReference type="Proteomes" id="UP000565262"/>
    </source>
</evidence>
<accession>A0A839IQC4</accession>
<keyword evidence="1" id="KW-0732">Signal</keyword>
<evidence type="ECO:0000256" key="1">
    <source>
        <dbReference type="SAM" id="SignalP"/>
    </source>
</evidence>
<dbReference type="Proteomes" id="UP000565262">
    <property type="component" value="Unassembled WGS sequence"/>
</dbReference>
<dbReference type="AlphaFoldDB" id="A0A839IQC4"/>
<dbReference type="RefSeq" id="WP_182808916.1">
    <property type="nucleotide sequence ID" value="NZ_JACJFM010000012.1"/>
</dbReference>
<gene>
    <name evidence="2" type="ORF">H4O21_10965</name>
</gene>
<feature type="signal peptide" evidence="1">
    <location>
        <begin position="1"/>
        <end position="24"/>
    </location>
</feature>
<protein>
    <recommendedName>
        <fullName evidence="4">SurA N-terminal domain-containing protein</fullName>
    </recommendedName>
</protein>
<evidence type="ECO:0008006" key="4">
    <source>
        <dbReference type="Google" id="ProtNLM"/>
    </source>
</evidence>
<dbReference type="EMBL" id="JACJFM010000012">
    <property type="protein sequence ID" value="MBB1487131.1"/>
    <property type="molecule type" value="Genomic_DNA"/>
</dbReference>
<sequence>MRKQFASSVFLTFALSLFSLFGYAEQANVTPTPVKNGDNIHAEIQVSRKQALADVLKEADDLGVEIRSNEEAEEYLNYAARMSGIEPDQMHAATLGDDLIMVRAIHKNNPRILREELLHTQQQKAGIAVNNESVTHAEIEVRMQMIQNRYKWGITEDEVQEMLNDIRLIEKRGGY</sequence>
<name>A0A839IQC4_9GAMM</name>
<comment type="caution">
    <text evidence="2">The sequence shown here is derived from an EMBL/GenBank/DDBJ whole genome shotgun (WGS) entry which is preliminary data.</text>
</comment>
<proteinExistence type="predicted"/>
<organism evidence="2 3">
    <name type="scientific">Oceanospirillum sediminis</name>
    <dbReference type="NCBI Taxonomy" id="2760088"/>
    <lineage>
        <taxon>Bacteria</taxon>
        <taxon>Pseudomonadati</taxon>
        <taxon>Pseudomonadota</taxon>
        <taxon>Gammaproteobacteria</taxon>
        <taxon>Oceanospirillales</taxon>
        <taxon>Oceanospirillaceae</taxon>
        <taxon>Oceanospirillum</taxon>
    </lineage>
</organism>
<reference evidence="2 3" key="1">
    <citation type="submission" date="2020-08" db="EMBL/GenBank/DDBJ databases">
        <title>Oceanospirillum sp. nov. isolated from marine sediment.</title>
        <authorList>
            <person name="Ji X."/>
        </authorList>
    </citation>
    <scope>NUCLEOTIDE SEQUENCE [LARGE SCALE GENOMIC DNA]</scope>
    <source>
        <strain evidence="2 3">D5</strain>
    </source>
</reference>
<evidence type="ECO:0000313" key="2">
    <source>
        <dbReference type="EMBL" id="MBB1487131.1"/>
    </source>
</evidence>